<reference evidence="1" key="1">
    <citation type="submission" date="2023-10" db="EMBL/GenBank/DDBJ databases">
        <authorList>
            <person name="Rodriguez Cubillos JULIANA M."/>
            <person name="De Vega J."/>
        </authorList>
    </citation>
    <scope>NUCLEOTIDE SEQUENCE</scope>
</reference>
<sequence length="253" mass="29608">MWNGEGAVRWNLNWRRRLFVWESTLLDELLLVINRVVLTDVEDHWGWRAEKGEMFTVKSTYVLLANKFLTGMAIASEQAAMFKAIWKTSAPSKVEGFSWMVLHNRIPTKDNLFLRKIIQNEGECACVMCGIGLETVEHLLLYCDVAIQVWGRVLSWLGMEFYLPHNLMSLLNFLADVQGRKQMRKGLIMIWQAVIWALWRHRNKIVFENGITDVIGLVEEVKISSWKWWIARSQTLSCLFYEWNQAPTLCLLR</sequence>
<evidence type="ECO:0000313" key="2">
    <source>
        <dbReference type="Proteomes" id="UP001177021"/>
    </source>
</evidence>
<organism evidence="1 2">
    <name type="scientific">Trifolium pratense</name>
    <name type="common">Red clover</name>
    <dbReference type="NCBI Taxonomy" id="57577"/>
    <lineage>
        <taxon>Eukaryota</taxon>
        <taxon>Viridiplantae</taxon>
        <taxon>Streptophyta</taxon>
        <taxon>Embryophyta</taxon>
        <taxon>Tracheophyta</taxon>
        <taxon>Spermatophyta</taxon>
        <taxon>Magnoliopsida</taxon>
        <taxon>eudicotyledons</taxon>
        <taxon>Gunneridae</taxon>
        <taxon>Pentapetalae</taxon>
        <taxon>rosids</taxon>
        <taxon>fabids</taxon>
        <taxon>Fabales</taxon>
        <taxon>Fabaceae</taxon>
        <taxon>Papilionoideae</taxon>
        <taxon>50 kb inversion clade</taxon>
        <taxon>NPAAA clade</taxon>
        <taxon>Hologalegina</taxon>
        <taxon>IRL clade</taxon>
        <taxon>Trifolieae</taxon>
        <taxon>Trifolium</taxon>
    </lineage>
</organism>
<accession>A0ACB0M022</accession>
<dbReference type="Proteomes" id="UP001177021">
    <property type="component" value="Unassembled WGS sequence"/>
</dbReference>
<comment type="caution">
    <text evidence="1">The sequence shown here is derived from an EMBL/GenBank/DDBJ whole genome shotgun (WGS) entry which is preliminary data.</text>
</comment>
<dbReference type="EMBL" id="CASHSV030000716">
    <property type="protein sequence ID" value="CAJ2674530.1"/>
    <property type="molecule type" value="Genomic_DNA"/>
</dbReference>
<protein>
    <submittedName>
        <fullName evidence="1">Uncharacterized protein</fullName>
    </submittedName>
</protein>
<proteinExistence type="predicted"/>
<evidence type="ECO:0000313" key="1">
    <source>
        <dbReference type="EMBL" id="CAJ2674530.1"/>
    </source>
</evidence>
<gene>
    <name evidence="1" type="ORF">MILVUS5_LOCUS37749</name>
</gene>
<name>A0ACB0M022_TRIPR</name>
<keyword evidence="2" id="KW-1185">Reference proteome</keyword>